<dbReference type="PANTHER" id="PTHR42718:SF9">
    <property type="entry name" value="MAJOR FACILITATOR SUPERFAMILY MULTIDRUG TRANSPORTER MFSC"/>
    <property type="match status" value="1"/>
</dbReference>
<evidence type="ECO:0000256" key="4">
    <source>
        <dbReference type="ARBA" id="ARBA00022989"/>
    </source>
</evidence>
<feature type="transmembrane region" description="Helical" evidence="7">
    <location>
        <begin position="218"/>
        <end position="237"/>
    </location>
</feature>
<evidence type="ECO:0000256" key="1">
    <source>
        <dbReference type="ARBA" id="ARBA00004141"/>
    </source>
</evidence>
<proteinExistence type="predicted"/>
<dbReference type="Pfam" id="PF07690">
    <property type="entry name" value="MFS_1"/>
    <property type="match status" value="1"/>
</dbReference>
<dbReference type="InterPro" id="IPR011701">
    <property type="entry name" value="MFS"/>
</dbReference>
<sequence>MNPTIIPGGSSTLDSTASRAPLQSPNSRPFPAIAAVLLGAMISTLTSRITSLGLADIRGALGVGFDEGAWINTAFTASQMFIGPIAVWAAFVLGTRRVLLTGAVIFMVAETLLPLSTNFACFIFIQALAGLASGVFVPITVGFIVRSLPPTLIPFGIAAYAMNLEMSLNISATLEGWYSEHLSWHWLFWQNAALTIPFILCLIMSVPNEAIRQTPARSDYAGMLLGASGFACLFVALDQGERLFWLQSLFITGMLYLGTVLLAAFVLRELVTEAPGIALSYLLKPNVALLVMLVGLIRFTVLNTSFIPSIFLASVHGLRPLEVGDTLRWVAVPQILFAPCVAFMLLHLDARRVIAIGFATVALAFGLGTQLTPDWAEGNFIPSQLLQALGQTMALTSIIYFFAKHVTAEHALTFGAVVQTTRLFSGQLGTTSIAVTQRVMEQIHSNLLGLHVNLFSSETLERLAAQSSLFGTTLNGNTAEVPAGAIALLDRAVRVQATTLSLADNYRLAAACALGGIALTLLLRRAPTP</sequence>
<feature type="transmembrane region" description="Helical" evidence="7">
    <location>
        <begin position="287"/>
        <end position="307"/>
    </location>
</feature>
<dbReference type="InterPro" id="IPR036259">
    <property type="entry name" value="MFS_trans_sf"/>
</dbReference>
<gene>
    <name evidence="9" type="ORF">AYM40_29645</name>
</gene>
<feature type="transmembrane region" description="Helical" evidence="7">
    <location>
        <begin position="152"/>
        <end position="174"/>
    </location>
</feature>
<feature type="transmembrane region" description="Helical" evidence="7">
    <location>
        <begin position="29"/>
        <end position="49"/>
    </location>
</feature>
<dbReference type="SUPFAM" id="SSF103473">
    <property type="entry name" value="MFS general substrate transporter"/>
    <property type="match status" value="1"/>
</dbReference>
<feature type="transmembrane region" description="Helical" evidence="7">
    <location>
        <begin position="384"/>
        <end position="403"/>
    </location>
</feature>
<organism evidence="9 10">
    <name type="scientific">Paraburkholderia phytofirmans OLGA172</name>
    <dbReference type="NCBI Taxonomy" id="1417228"/>
    <lineage>
        <taxon>Bacteria</taxon>
        <taxon>Pseudomonadati</taxon>
        <taxon>Pseudomonadota</taxon>
        <taxon>Betaproteobacteria</taxon>
        <taxon>Burkholderiales</taxon>
        <taxon>Burkholderiaceae</taxon>
        <taxon>Paraburkholderia</taxon>
    </lineage>
</organism>
<feature type="transmembrane region" description="Helical" evidence="7">
    <location>
        <begin position="353"/>
        <end position="372"/>
    </location>
</feature>
<feature type="transmembrane region" description="Helical" evidence="7">
    <location>
        <begin position="122"/>
        <end position="145"/>
    </location>
</feature>
<evidence type="ECO:0000313" key="9">
    <source>
        <dbReference type="EMBL" id="ANB76399.1"/>
    </source>
</evidence>
<evidence type="ECO:0000256" key="7">
    <source>
        <dbReference type="SAM" id="Phobius"/>
    </source>
</evidence>
<keyword evidence="4 7" id="KW-1133">Transmembrane helix</keyword>
<dbReference type="AlphaFoldDB" id="A0A160FTB3"/>
<keyword evidence="2" id="KW-0813">Transport</keyword>
<dbReference type="KEGG" id="buz:AYM40_29645"/>
<feature type="transmembrane region" description="Helical" evidence="7">
    <location>
        <begin position="243"/>
        <end position="267"/>
    </location>
</feature>
<dbReference type="OrthoDB" id="9812221at2"/>
<dbReference type="Proteomes" id="UP000076852">
    <property type="component" value="Chromosome 2"/>
</dbReference>
<evidence type="ECO:0000256" key="3">
    <source>
        <dbReference type="ARBA" id="ARBA00022692"/>
    </source>
</evidence>
<comment type="subcellular location">
    <subcellularLocation>
        <location evidence="1">Membrane</location>
        <topology evidence="1">Multi-pass membrane protein</topology>
    </subcellularLocation>
</comment>
<keyword evidence="5 7" id="KW-0472">Membrane</keyword>
<dbReference type="PROSITE" id="PS50850">
    <property type="entry name" value="MFS"/>
    <property type="match status" value="1"/>
</dbReference>
<accession>A0A160FTB3</accession>
<feature type="transmembrane region" description="Helical" evidence="7">
    <location>
        <begin position="98"/>
        <end position="116"/>
    </location>
</feature>
<dbReference type="GO" id="GO:0016020">
    <property type="term" value="C:membrane"/>
    <property type="evidence" value="ECO:0007669"/>
    <property type="project" value="UniProtKB-SubCell"/>
</dbReference>
<dbReference type="PANTHER" id="PTHR42718">
    <property type="entry name" value="MAJOR FACILITATOR SUPERFAMILY MULTIDRUG TRANSPORTER MFSC"/>
    <property type="match status" value="1"/>
</dbReference>
<evidence type="ECO:0000259" key="8">
    <source>
        <dbReference type="PROSITE" id="PS50850"/>
    </source>
</evidence>
<dbReference type="InterPro" id="IPR020846">
    <property type="entry name" value="MFS_dom"/>
</dbReference>
<feature type="region of interest" description="Disordered" evidence="6">
    <location>
        <begin position="1"/>
        <end position="24"/>
    </location>
</feature>
<dbReference type="GO" id="GO:0022857">
    <property type="term" value="F:transmembrane transporter activity"/>
    <property type="evidence" value="ECO:0007669"/>
    <property type="project" value="InterPro"/>
</dbReference>
<evidence type="ECO:0000256" key="6">
    <source>
        <dbReference type="SAM" id="MobiDB-lite"/>
    </source>
</evidence>
<dbReference type="EMBL" id="CP014579">
    <property type="protein sequence ID" value="ANB76399.1"/>
    <property type="molecule type" value="Genomic_DNA"/>
</dbReference>
<name>A0A160FTB3_9BURK</name>
<dbReference type="RefSeq" id="WP_063499626.1">
    <property type="nucleotide sequence ID" value="NZ_CP014579.1"/>
</dbReference>
<keyword evidence="3 7" id="KW-0812">Transmembrane</keyword>
<keyword evidence="10" id="KW-1185">Reference proteome</keyword>
<evidence type="ECO:0000256" key="5">
    <source>
        <dbReference type="ARBA" id="ARBA00023136"/>
    </source>
</evidence>
<reference evidence="9 10" key="1">
    <citation type="journal article" date="2016" name="Gene">
        <title>PacBio SMRT assembly of a complex multi-replicon genome reveals chlorocatechol degradative operon in a region of genome plasticity.</title>
        <authorList>
            <person name="Ricker N."/>
            <person name="Shen S.Y."/>
            <person name="Goordial J."/>
            <person name="Jin S."/>
            <person name="Fulthorpe R.R."/>
        </authorList>
    </citation>
    <scope>NUCLEOTIDE SEQUENCE [LARGE SCALE GENOMIC DNA]</scope>
    <source>
        <strain evidence="9 10">OLGA172</strain>
    </source>
</reference>
<protein>
    <submittedName>
        <fullName evidence="9">MFS transporter</fullName>
    </submittedName>
</protein>
<dbReference type="STRING" id="1804984.AYM40_29645"/>
<feature type="domain" description="Major facilitator superfamily (MFS) profile" evidence="8">
    <location>
        <begin position="32"/>
        <end position="529"/>
    </location>
</feature>
<evidence type="ECO:0000313" key="10">
    <source>
        <dbReference type="Proteomes" id="UP000076852"/>
    </source>
</evidence>
<feature type="transmembrane region" description="Helical" evidence="7">
    <location>
        <begin position="186"/>
        <end position="206"/>
    </location>
</feature>
<feature type="transmembrane region" description="Helical" evidence="7">
    <location>
        <begin position="327"/>
        <end position="346"/>
    </location>
</feature>
<evidence type="ECO:0000256" key="2">
    <source>
        <dbReference type="ARBA" id="ARBA00022448"/>
    </source>
</evidence>
<feature type="transmembrane region" description="Helical" evidence="7">
    <location>
        <begin position="69"/>
        <end position="91"/>
    </location>
</feature>
<dbReference type="Gene3D" id="1.20.1250.20">
    <property type="entry name" value="MFS general substrate transporter like domains"/>
    <property type="match status" value="1"/>
</dbReference>